<evidence type="ECO:0000313" key="5">
    <source>
        <dbReference type="EMBL" id="CAB4664949.1"/>
    </source>
</evidence>
<dbReference type="SUPFAM" id="SSF82171">
    <property type="entry name" value="DPP6 N-terminal domain-like"/>
    <property type="match status" value="1"/>
</dbReference>
<evidence type="ECO:0000256" key="3">
    <source>
        <dbReference type="SAM" id="Phobius"/>
    </source>
</evidence>
<feature type="transmembrane region" description="Helical" evidence="3">
    <location>
        <begin position="20"/>
        <end position="38"/>
    </location>
</feature>
<dbReference type="InterPro" id="IPR011659">
    <property type="entry name" value="WD40"/>
</dbReference>
<evidence type="ECO:0000259" key="4">
    <source>
        <dbReference type="PROSITE" id="PS51123"/>
    </source>
</evidence>
<name>A0A6J6LVI1_9ZZZZ</name>
<dbReference type="PROSITE" id="PS51123">
    <property type="entry name" value="OMPA_2"/>
    <property type="match status" value="1"/>
</dbReference>
<keyword evidence="3" id="KW-0812">Transmembrane</keyword>
<dbReference type="Gene3D" id="3.30.1330.60">
    <property type="entry name" value="OmpA-like domain"/>
    <property type="match status" value="1"/>
</dbReference>
<accession>A0A6J6LVI1</accession>
<dbReference type="Gene3D" id="2.120.10.30">
    <property type="entry name" value="TolB, C-terminal domain"/>
    <property type="match status" value="1"/>
</dbReference>
<dbReference type="SUPFAM" id="SSF103088">
    <property type="entry name" value="OmpA-like"/>
    <property type="match status" value="1"/>
</dbReference>
<protein>
    <submittedName>
        <fullName evidence="5">Unannotated protein</fullName>
    </submittedName>
</protein>
<feature type="domain" description="OmpA-like" evidence="4">
    <location>
        <begin position="460"/>
        <end position="572"/>
    </location>
</feature>
<proteinExistence type="inferred from homology"/>
<dbReference type="AlphaFoldDB" id="A0A6J6LVI1"/>
<dbReference type="EMBL" id="CAEZWE010000099">
    <property type="protein sequence ID" value="CAB4664949.1"/>
    <property type="molecule type" value="Genomic_DNA"/>
</dbReference>
<keyword evidence="3" id="KW-1133">Transmembrane helix</keyword>
<evidence type="ECO:0000256" key="2">
    <source>
        <dbReference type="SAM" id="MobiDB-lite"/>
    </source>
</evidence>
<gene>
    <name evidence="5" type="ORF">UFOPK2169_01657</name>
</gene>
<dbReference type="Pfam" id="PF07676">
    <property type="entry name" value="PD40"/>
    <property type="match status" value="2"/>
</dbReference>
<evidence type="ECO:0000256" key="1">
    <source>
        <dbReference type="ARBA" id="ARBA00009820"/>
    </source>
</evidence>
<dbReference type="InterPro" id="IPR006665">
    <property type="entry name" value="OmpA-like"/>
</dbReference>
<feature type="region of interest" description="Disordered" evidence="2">
    <location>
        <begin position="341"/>
        <end position="364"/>
    </location>
</feature>
<dbReference type="PANTHER" id="PTHR36842:SF1">
    <property type="entry name" value="PROTEIN TOLB"/>
    <property type="match status" value="1"/>
</dbReference>
<dbReference type="PANTHER" id="PTHR36842">
    <property type="entry name" value="PROTEIN TOLB HOMOLOG"/>
    <property type="match status" value="1"/>
</dbReference>
<dbReference type="InterPro" id="IPR036737">
    <property type="entry name" value="OmpA-like_sf"/>
</dbReference>
<organism evidence="5">
    <name type="scientific">freshwater metagenome</name>
    <dbReference type="NCBI Taxonomy" id="449393"/>
    <lineage>
        <taxon>unclassified sequences</taxon>
        <taxon>metagenomes</taxon>
        <taxon>ecological metagenomes</taxon>
    </lineage>
</organism>
<reference evidence="5" key="1">
    <citation type="submission" date="2020-05" db="EMBL/GenBank/DDBJ databases">
        <authorList>
            <person name="Chiriac C."/>
            <person name="Salcher M."/>
            <person name="Ghai R."/>
            <person name="Kavagutti S V."/>
        </authorList>
    </citation>
    <scope>NUCLEOTIDE SEQUENCE</scope>
</reference>
<dbReference type="InterPro" id="IPR011042">
    <property type="entry name" value="6-blade_b-propeller_TolB-like"/>
</dbReference>
<sequence>MFQTLILLHNPGAEMKNRRVVALAIAVLTPLSGVFVGVDTARQAQATYSGTNGPLLYTSYSPQTMMTTVRASTLAGTAVTTAFTGTGLPILSADGTKAVWMESAGQSWSIKMSNTNGTNTVTVVSGSGSPMPNNPSFSPDGTKIILSYDRDIHIIDAAASQTISSSNRILDSSGMNIASSPQYITATTIAYLGEQPSHSCGSGYSGIYVKDLTNSSVGTLLTNTCVGGMNREYSVAFDVSPNGQFVIFRYIAAFGAVAITKTDNTGSKINVVLGSSYSNEPSGRPVFSPDGANILYYSSSKLRLASFNGTAVGTASEVPFPAGVFAPSTLTWASVEANIGAAASPSPSPSPTTAPVSSGSQSVASPNVVPGVTITDTNVYTTAAPREVASGSAIAVLTPAQAKTQRIQSLTPSVCVPTEDDIVFLDEGRCNASVLSKRTGEVLRRIRTTVIEDDVVNLGVGNEIVTLAPIYFQNGSSILSKRARDRVASLKDQISAAGTVMVIGHTGTMLGDTPENQALSRTRAINTVREMRRIRASGPFYSLGVGALDPAVPSTERSKQAQNRRVVIVLIP</sequence>
<comment type="similarity">
    <text evidence="1">Belongs to the TolB family.</text>
</comment>
<dbReference type="Pfam" id="PF00691">
    <property type="entry name" value="OmpA"/>
    <property type="match status" value="1"/>
</dbReference>
<keyword evidence="3" id="KW-0472">Membrane</keyword>